<dbReference type="SUPFAM" id="SSF103473">
    <property type="entry name" value="MFS general substrate transporter"/>
    <property type="match status" value="1"/>
</dbReference>
<evidence type="ECO:0000256" key="1">
    <source>
        <dbReference type="ARBA" id="ARBA00022692"/>
    </source>
</evidence>
<feature type="transmembrane region" description="Helical" evidence="4">
    <location>
        <begin position="14"/>
        <end position="32"/>
    </location>
</feature>
<feature type="transmembrane region" description="Helical" evidence="4">
    <location>
        <begin position="371"/>
        <end position="393"/>
    </location>
</feature>
<protein>
    <submittedName>
        <fullName evidence="6">MFS transporter</fullName>
    </submittedName>
</protein>
<evidence type="ECO:0000313" key="6">
    <source>
        <dbReference type="EMBL" id="MBT1700430.1"/>
    </source>
</evidence>
<dbReference type="InterPro" id="IPR011701">
    <property type="entry name" value="MFS"/>
</dbReference>
<feature type="transmembrane region" description="Helical" evidence="4">
    <location>
        <begin position="343"/>
        <end position="365"/>
    </location>
</feature>
<feature type="transmembrane region" description="Helical" evidence="4">
    <location>
        <begin position="105"/>
        <end position="125"/>
    </location>
</feature>
<feature type="domain" description="Major facilitator superfamily (MFS) profile" evidence="5">
    <location>
        <begin position="214"/>
        <end position="399"/>
    </location>
</feature>
<dbReference type="AlphaFoldDB" id="A0AAP2DQ42"/>
<sequence length="399" mass="43079">MATNSASLSQQQRVFYVIVIAQFCGTSLWFAGNAVLPQLQAAYGWPVSALGYLTSSTQLGFIAGTLIFAALGLADRFQPSKLFFVSSLAAGAFNLLALIDISSYPLVLVSRCLTGIFLAGIYPVGMKIAADWQAEGLGHWLGALVGALVLGTAFPYSLKLVPQLVQPSILLVVISTLCVAGAVMLLVYVPDGPYRKRASAFSLAAMGKIFRNDTLRASAIGYFGHMWEVYAYWAFVPFIVMHYQEVTQRHFQPSLVCFLIIASGAAGCVMGGIWSFRIGSFRVAAYALLASGLCCLLSPFMWHLPLWLFILFTVFWGVTVAADSPQFSALVARNAPDQLRGSAITLVTSIGFCITIASIQLISYAQQFIPAQYLFLVLVPGPLIGVLSLVKFVRPAPAR</sequence>
<dbReference type="GO" id="GO:0005886">
    <property type="term" value="C:plasma membrane"/>
    <property type="evidence" value="ECO:0007669"/>
    <property type="project" value="TreeGrafter"/>
</dbReference>
<reference evidence="6 7" key="1">
    <citation type="submission" date="2021-05" db="EMBL/GenBank/DDBJ databases">
        <title>A Polyphasic approach of four new species of the genus Ohtaekwangia: Ohtaekwangia histidinii sp. nov., Ohtaekwangia cretensis sp. nov., Ohtaekwangia indiensis sp. nov., Ohtaekwangia reichenbachii sp. nov. from diverse environment.</title>
        <authorList>
            <person name="Octaviana S."/>
        </authorList>
    </citation>
    <scope>NUCLEOTIDE SEQUENCE [LARGE SCALE GENOMIC DNA]</scope>
    <source>
        <strain evidence="6 7">PWU4</strain>
    </source>
</reference>
<feature type="transmembrane region" description="Helical" evidence="4">
    <location>
        <begin position="137"/>
        <end position="156"/>
    </location>
</feature>
<name>A0AAP2DQ42_9BACT</name>
<evidence type="ECO:0000256" key="4">
    <source>
        <dbReference type="SAM" id="Phobius"/>
    </source>
</evidence>
<gene>
    <name evidence="6" type="ORF">KK083_26315</name>
</gene>
<feature type="transmembrane region" description="Helical" evidence="4">
    <location>
        <begin position="81"/>
        <end position="99"/>
    </location>
</feature>
<evidence type="ECO:0000259" key="5">
    <source>
        <dbReference type="PROSITE" id="PS50850"/>
    </source>
</evidence>
<feature type="transmembrane region" description="Helical" evidence="4">
    <location>
        <begin position="283"/>
        <end position="302"/>
    </location>
</feature>
<feature type="transmembrane region" description="Helical" evidence="4">
    <location>
        <begin position="219"/>
        <end position="241"/>
    </location>
</feature>
<evidence type="ECO:0000313" key="7">
    <source>
        <dbReference type="Proteomes" id="UP001319200"/>
    </source>
</evidence>
<dbReference type="GO" id="GO:0022857">
    <property type="term" value="F:transmembrane transporter activity"/>
    <property type="evidence" value="ECO:0007669"/>
    <property type="project" value="InterPro"/>
</dbReference>
<organism evidence="6 7">
    <name type="scientific">Chryseosolibacter histidini</name>
    <dbReference type="NCBI Taxonomy" id="2782349"/>
    <lineage>
        <taxon>Bacteria</taxon>
        <taxon>Pseudomonadati</taxon>
        <taxon>Bacteroidota</taxon>
        <taxon>Cytophagia</taxon>
        <taxon>Cytophagales</taxon>
        <taxon>Chryseotaleaceae</taxon>
        <taxon>Chryseosolibacter</taxon>
    </lineage>
</organism>
<dbReference type="InterPro" id="IPR036259">
    <property type="entry name" value="MFS_trans_sf"/>
</dbReference>
<feature type="transmembrane region" description="Helical" evidence="4">
    <location>
        <begin position="168"/>
        <end position="189"/>
    </location>
</feature>
<dbReference type="PROSITE" id="PS50850">
    <property type="entry name" value="MFS"/>
    <property type="match status" value="1"/>
</dbReference>
<dbReference type="Gene3D" id="1.20.1250.20">
    <property type="entry name" value="MFS general substrate transporter like domains"/>
    <property type="match status" value="1"/>
</dbReference>
<evidence type="ECO:0000256" key="3">
    <source>
        <dbReference type="ARBA" id="ARBA00023136"/>
    </source>
</evidence>
<dbReference type="PANTHER" id="PTHR23521:SF3">
    <property type="entry name" value="MFS TRANSPORTER"/>
    <property type="match status" value="1"/>
</dbReference>
<accession>A0AAP2DQ42</accession>
<comment type="caution">
    <text evidence="6">The sequence shown here is derived from an EMBL/GenBank/DDBJ whole genome shotgun (WGS) entry which is preliminary data.</text>
</comment>
<keyword evidence="2 4" id="KW-1133">Transmembrane helix</keyword>
<evidence type="ECO:0000256" key="2">
    <source>
        <dbReference type="ARBA" id="ARBA00022989"/>
    </source>
</evidence>
<feature type="transmembrane region" description="Helical" evidence="4">
    <location>
        <begin position="253"/>
        <end position="276"/>
    </location>
</feature>
<keyword evidence="7" id="KW-1185">Reference proteome</keyword>
<dbReference type="Proteomes" id="UP001319200">
    <property type="component" value="Unassembled WGS sequence"/>
</dbReference>
<proteinExistence type="predicted"/>
<keyword evidence="1 4" id="KW-0812">Transmembrane</keyword>
<feature type="transmembrane region" description="Helical" evidence="4">
    <location>
        <begin position="52"/>
        <end position="74"/>
    </location>
</feature>
<keyword evidence="3 4" id="KW-0472">Membrane</keyword>
<dbReference type="InterPro" id="IPR020846">
    <property type="entry name" value="MFS_dom"/>
</dbReference>
<dbReference type="Pfam" id="PF07690">
    <property type="entry name" value="MFS_1"/>
    <property type="match status" value="1"/>
</dbReference>
<dbReference type="PANTHER" id="PTHR23521">
    <property type="entry name" value="TRANSPORTER MFS SUPERFAMILY"/>
    <property type="match status" value="1"/>
</dbReference>
<dbReference type="EMBL" id="JAHESF010000040">
    <property type="protein sequence ID" value="MBT1700430.1"/>
    <property type="molecule type" value="Genomic_DNA"/>
</dbReference>
<feature type="transmembrane region" description="Helical" evidence="4">
    <location>
        <begin position="308"/>
        <end position="331"/>
    </location>
</feature>